<evidence type="ECO:0000256" key="2">
    <source>
        <dbReference type="ARBA" id="ARBA00015816"/>
    </source>
</evidence>
<protein>
    <recommendedName>
        <fullName evidence="2">Cytochrome bc1 complex Rieske iron-sulfur subunit</fullName>
    </recommendedName>
    <alternativeName>
        <fullName evidence="8">Cytochrome bc1 reductase complex subunit QcrA</fullName>
    </alternativeName>
</protein>
<accession>A0ABQ2DNT3</accession>
<reference evidence="13" key="1">
    <citation type="journal article" date="2019" name="Int. J. Syst. Evol. Microbiol.">
        <title>The Global Catalogue of Microorganisms (GCM) 10K type strain sequencing project: providing services to taxonomists for standard genome sequencing and annotation.</title>
        <authorList>
            <consortium name="The Broad Institute Genomics Platform"/>
            <consortium name="The Broad Institute Genome Sequencing Center for Infectious Disease"/>
            <person name="Wu L."/>
            <person name="Ma J."/>
        </authorList>
    </citation>
    <scope>NUCLEOTIDE SEQUENCE [LARGE SCALE GENOMIC DNA]</scope>
    <source>
        <strain evidence="13">CGMCC 1.3685</strain>
    </source>
</reference>
<keyword evidence="4" id="KW-0479">Metal-binding</keyword>
<dbReference type="RefSeq" id="WP_188685778.1">
    <property type="nucleotide sequence ID" value="NZ_BMKX01000005.1"/>
</dbReference>
<evidence type="ECO:0000313" key="12">
    <source>
        <dbReference type="EMBL" id="GGJ63158.1"/>
    </source>
</evidence>
<evidence type="ECO:0000256" key="7">
    <source>
        <dbReference type="ARBA" id="ARBA00023157"/>
    </source>
</evidence>
<evidence type="ECO:0000256" key="3">
    <source>
        <dbReference type="ARBA" id="ARBA00022714"/>
    </source>
</evidence>
<comment type="cofactor">
    <cofactor evidence="9">
        <name>[2Fe-2S] cluster</name>
        <dbReference type="ChEBI" id="CHEBI:190135"/>
    </cofactor>
</comment>
<feature type="signal peptide" evidence="10">
    <location>
        <begin position="1"/>
        <end position="27"/>
    </location>
</feature>
<evidence type="ECO:0000256" key="4">
    <source>
        <dbReference type="ARBA" id="ARBA00022723"/>
    </source>
</evidence>
<keyword evidence="13" id="KW-1185">Reference proteome</keyword>
<dbReference type="PRINTS" id="PR00162">
    <property type="entry name" value="RIESKE"/>
</dbReference>
<dbReference type="EMBL" id="BMKX01000005">
    <property type="protein sequence ID" value="GGJ63158.1"/>
    <property type="molecule type" value="Genomic_DNA"/>
</dbReference>
<dbReference type="InterPro" id="IPR036922">
    <property type="entry name" value="Rieske_2Fe-2S_sf"/>
</dbReference>
<evidence type="ECO:0000256" key="5">
    <source>
        <dbReference type="ARBA" id="ARBA00023004"/>
    </source>
</evidence>
<dbReference type="SUPFAM" id="SSF50022">
    <property type="entry name" value="ISP domain"/>
    <property type="match status" value="1"/>
</dbReference>
<dbReference type="Proteomes" id="UP000606115">
    <property type="component" value="Unassembled WGS sequence"/>
</dbReference>
<evidence type="ECO:0000256" key="1">
    <source>
        <dbReference type="ARBA" id="ARBA00002494"/>
    </source>
</evidence>
<comment type="caution">
    <text evidence="12">The sequence shown here is derived from an EMBL/GenBank/DDBJ whole genome shotgun (WGS) entry which is preliminary data.</text>
</comment>
<proteinExistence type="predicted"/>
<dbReference type="Gene3D" id="2.102.10.10">
    <property type="entry name" value="Rieske [2Fe-2S] iron-sulphur domain"/>
    <property type="match status" value="1"/>
</dbReference>
<gene>
    <name evidence="12" type="ORF">GCM10007173_22560</name>
</gene>
<dbReference type="InterPro" id="IPR014349">
    <property type="entry name" value="Rieske_Fe-S_prot"/>
</dbReference>
<keyword evidence="6" id="KW-0411">Iron-sulfur</keyword>
<evidence type="ECO:0000256" key="9">
    <source>
        <dbReference type="ARBA" id="ARBA00034078"/>
    </source>
</evidence>
<dbReference type="CDD" id="cd03467">
    <property type="entry name" value="Rieske"/>
    <property type="match status" value="1"/>
</dbReference>
<keyword evidence="7" id="KW-1015">Disulfide bond</keyword>
<sequence length="157" mass="16185">MTDIARPARRTVMCASALLGSSALLTACGNGESVAPNPTPGQVPQPAGEAQTVLPLTDLPEKARAQVVAKDPATGEEIGVLLFRKDAKTVLAYSSICTHQGCAVTPKSSKNDFYCACHGSRLSPADGSATAGPAIEALPRYACEIKGKDIVVYLGEA</sequence>
<dbReference type="InterPro" id="IPR005805">
    <property type="entry name" value="Rieske_Fe-S_prot_C"/>
</dbReference>
<evidence type="ECO:0000256" key="10">
    <source>
        <dbReference type="SAM" id="SignalP"/>
    </source>
</evidence>
<dbReference type="PROSITE" id="PS51257">
    <property type="entry name" value="PROKAR_LIPOPROTEIN"/>
    <property type="match status" value="1"/>
</dbReference>
<evidence type="ECO:0000256" key="8">
    <source>
        <dbReference type="ARBA" id="ARBA00029586"/>
    </source>
</evidence>
<keyword evidence="10" id="KW-0732">Signal</keyword>
<dbReference type="PROSITE" id="PS51296">
    <property type="entry name" value="RIESKE"/>
    <property type="match status" value="1"/>
</dbReference>
<evidence type="ECO:0000259" key="11">
    <source>
        <dbReference type="PROSITE" id="PS51296"/>
    </source>
</evidence>
<evidence type="ECO:0000313" key="13">
    <source>
        <dbReference type="Proteomes" id="UP000606115"/>
    </source>
</evidence>
<comment type="function">
    <text evidence="1">Iron-sulfur subunit of the cytochrome bc1 complex, an essential component of the respiratory electron transport chain required for ATP synthesis. The bc1 complex catalyzes the oxidation of menaquinol and the reduction of cytochrome c in the respiratory chain. The bc1 complex operates through a Q-cycle mechanism that couples electron transfer to generation of the proton gradient that drives ATP synthesis.</text>
</comment>
<dbReference type="PANTHER" id="PTHR10134">
    <property type="entry name" value="CYTOCHROME B-C1 COMPLEX SUBUNIT RIESKE, MITOCHONDRIAL"/>
    <property type="match status" value="1"/>
</dbReference>
<name>A0ABQ2DNT3_9MICC</name>
<organism evidence="12 13">
    <name type="scientific">Glutamicibacter ardleyensis</name>
    <dbReference type="NCBI Taxonomy" id="225894"/>
    <lineage>
        <taxon>Bacteria</taxon>
        <taxon>Bacillati</taxon>
        <taxon>Actinomycetota</taxon>
        <taxon>Actinomycetes</taxon>
        <taxon>Micrococcales</taxon>
        <taxon>Micrococcaceae</taxon>
        <taxon>Glutamicibacter</taxon>
    </lineage>
</organism>
<keyword evidence="5" id="KW-0408">Iron</keyword>
<feature type="domain" description="Rieske" evidence="11">
    <location>
        <begin position="64"/>
        <end position="152"/>
    </location>
</feature>
<feature type="chain" id="PRO_5045629451" description="Cytochrome bc1 complex Rieske iron-sulfur subunit" evidence="10">
    <location>
        <begin position="28"/>
        <end position="157"/>
    </location>
</feature>
<keyword evidence="3" id="KW-0001">2Fe-2S</keyword>
<evidence type="ECO:0000256" key="6">
    <source>
        <dbReference type="ARBA" id="ARBA00023014"/>
    </source>
</evidence>
<dbReference type="Pfam" id="PF00355">
    <property type="entry name" value="Rieske"/>
    <property type="match status" value="1"/>
</dbReference>
<dbReference type="InterPro" id="IPR017941">
    <property type="entry name" value="Rieske_2Fe-2S"/>
</dbReference>
<dbReference type="GeneID" id="303304613"/>